<accession>A0A8X8I877</accession>
<dbReference type="AlphaFoldDB" id="A0A8X8I877"/>
<dbReference type="EMBL" id="FNNO01000001">
    <property type="protein sequence ID" value="SDW05930.1"/>
    <property type="molecule type" value="Genomic_DNA"/>
</dbReference>
<keyword evidence="2" id="KW-1133">Transmembrane helix</keyword>
<feature type="transmembrane region" description="Helical" evidence="2">
    <location>
        <begin position="12"/>
        <end position="40"/>
    </location>
</feature>
<reference evidence="3 4" key="1">
    <citation type="submission" date="2016-10" db="EMBL/GenBank/DDBJ databases">
        <authorList>
            <person name="Varghese N."/>
            <person name="Submissions S."/>
        </authorList>
    </citation>
    <scope>NUCLEOTIDE SEQUENCE [LARGE SCALE GENOMIC DNA]</scope>
    <source>
        <strain evidence="3 4">DSM 25353</strain>
    </source>
</reference>
<name>A0A8X8I877_9BACT</name>
<evidence type="ECO:0000256" key="1">
    <source>
        <dbReference type="SAM" id="MobiDB-lite"/>
    </source>
</evidence>
<comment type="caution">
    <text evidence="3">The sequence shown here is derived from an EMBL/GenBank/DDBJ whole genome shotgun (WGS) entry which is preliminary data.</text>
</comment>
<gene>
    <name evidence="3" type="ORF">SAMN05444410_101137</name>
</gene>
<feature type="region of interest" description="Disordered" evidence="1">
    <location>
        <begin position="199"/>
        <end position="239"/>
    </location>
</feature>
<evidence type="ECO:0000256" key="2">
    <source>
        <dbReference type="SAM" id="Phobius"/>
    </source>
</evidence>
<organism evidence="3 4">
    <name type="scientific">Hydrobacter penzbergensis</name>
    <dbReference type="NCBI Taxonomy" id="1235997"/>
    <lineage>
        <taxon>Bacteria</taxon>
        <taxon>Pseudomonadati</taxon>
        <taxon>Bacteroidota</taxon>
        <taxon>Chitinophagia</taxon>
        <taxon>Chitinophagales</taxon>
        <taxon>Chitinophagaceae</taxon>
        <taxon>Hydrobacter</taxon>
    </lineage>
</organism>
<keyword evidence="2" id="KW-0472">Membrane</keyword>
<evidence type="ECO:0000313" key="4">
    <source>
        <dbReference type="Proteomes" id="UP000198711"/>
    </source>
</evidence>
<sequence length="392" mass="44254">MQKYRKAVSFLLTLYYQLTLFCLISFVVMRWISTLLFFLVSGFSADAQHLTGIWRGYFTSTGGTLREFQRKEMYKYEIQIEQLPNNAVKGVTYSYKTSVFYAKTGLQGIFTYQSKSLLLKETKILELKIDQGSAPCLMTCYLDYSKIDKLEVLQGTFISESSSNKSDCGSGEVYLEKVTSSDFTKEDFLLKKKPEAPKAHVPLAKSKTDPPHPPAVKKPGATVQQSKPAGPKSPAPIKPIEHADNAIAHSWKADTAIRHPRELIANRAPVPRVLLERENKLVKTLYCGDEEIRIDLYDNGTIDNDTISLYHNNKLVVSNGRLSYSAITYKTKCNATDNHHEFVIVAENLGDIPPNTALMVVTMGKSQKRYEIFLTSTEQRNAKVVVEYKPQH</sequence>
<dbReference type="Proteomes" id="UP000198711">
    <property type="component" value="Unassembled WGS sequence"/>
</dbReference>
<keyword evidence="4" id="KW-1185">Reference proteome</keyword>
<protein>
    <submittedName>
        <fullName evidence="3">Uncharacterized protein</fullName>
    </submittedName>
</protein>
<evidence type="ECO:0000313" key="3">
    <source>
        <dbReference type="EMBL" id="SDW05930.1"/>
    </source>
</evidence>
<proteinExistence type="predicted"/>
<keyword evidence="2" id="KW-0812">Transmembrane</keyword>